<name>A0A6A6JNL6_WESOR</name>
<keyword evidence="4" id="KW-1185">Reference proteome</keyword>
<organism evidence="3 4">
    <name type="scientific">Westerdykella ornata</name>
    <dbReference type="NCBI Taxonomy" id="318751"/>
    <lineage>
        <taxon>Eukaryota</taxon>
        <taxon>Fungi</taxon>
        <taxon>Dikarya</taxon>
        <taxon>Ascomycota</taxon>
        <taxon>Pezizomycotina</taxon>
        <taxon>Dothideomycetes</taxon>
        <taxon>Pleosporomycetidae</taxon>
        <taxon>Pleosporales</taxon>
        <taxon>Sporormiaceae</taxon>
        <taxon>Westerdykella</taxon>
    </lineage>
</organism>
<gene>
    <name evidence="3" type="ORF">EI97DRAFT_431486</name>
</gene>
<protein>
    <recommendedName>
        <fullName evidence="2">DUF7892 domain-containing protein</fullName>
    </recommendedName>
</protein>
<feature type="region of interest" description="Disordered" evidence="1">
    <location>
        <begin position="1193"/>
        <end position="1212"/>
    </location>
</feature>
<evidence type="ECO:0000313" key="3">
    <source>
        <dbReference type="EMBL" id="KAF2278220.1"/>
    </source>
</evidence>
<feature type="compositionally biased region" description="Low complexity" evidence="1">
    <location>
        <begin position="7"/>
        <end position="20"/>
    </location>
</feature>
<feature type="domain" description="DUF7892" evidence="2">
    <location>
        <begin position="785"/>
        <end position="948"/>
    </location>
</feature>
<feature type="compositionally biased region" description="Polar residues" evidence="1">
    <location>
        <begin position="1240"/>
        <end position="1249"/>
    </location>
</feature>
<reference evidence="3" key="1">
    <citation type="journal article" date="2020" name="Stud. Mycol.">
        <title>101 Dothideomycetes genomes: a test case for predicting lifestyles and emergence of pathogens.</title>
        <authorList>
            <person name="Haridas S."/>
            <person name="Albert R."/>
            <person name="Binder M."/>
            <person name="Bloem J."/>
            <person name="Labutti K."/>
            <person name="Salamov A."/>
            <person name="Andreopoulos B."/>
            <person name="Baker S."/>
            <person name="Barry K."/>
            <person name="Bills G."/>
            <person name="Bluhm B."/>
            <person name="Cannon C."/>
            <person name="Castanera R."/>
            <person name="Culley D."/>
            <person name="Daum C."/>
            <person name="Ezra D."/>
            <person name="Gonzalez J."/>
            <person name="Henrissat B."/>
            <person name="Kuo A."/>
            <person name="Liang C."/>
            <person name="Lipzen A."/>
            <person name="Lutzoni F."/>
            <person name="Magnuson J."/>
            <person name="Mondo S."/>
            <person name="Nolan M."/>
            <person name="Ohm R."/>
            <person name="Pangilinan J."/>
            <person name="Park H.-J."/>
            <person name="Ramirez L."/>
            <person name="Alfaro M."/>
            <person name="Sun H."/>
            <person name="Tritt A."/>
            <person name="Yoshinaga Y."/>
            <person name="Zwiers L.-H."/>
            <person name="Turgeon B."/>
            <person name="Goodwin S."/>
            <person name="Spatafora J."/>
            <person name="Crous P."/>
            <person name="Grigoriev I."/>
        </authorList>
    </citation>
    <scope>NUCLEOTIDE SEQUENCE</scope>
    <source>
        <strain evidence="3">CBS 379.55</strain>
    </source>
</reference>
<proteinExistence type="predicted"/>
<feature type="region of interest" description="Disordered" evidence="1">
    <location>
        <begin position="1338"/>
        <end position="1369"/>
    </location>
</feature>
<accession>A0A6A6JNL6</accession>
<evidence type="ECO:0000259" key="2">
    <source>
        <dbReference type="Pfam" id="PF25422"/>
    </source>
</evidence>
<dbReference type="OrthoDB" id="2322499at2759"/>
<dbReference type="GeneID" id="54551123"/>
<feature type="region of interest" description="Disordered" evidence="1">
    <location>
        <begin position="1271"/>
        <end position="1326"/>
    </location>
</feature>
<dbReference type="Pfam" id="PF25422">
    <property type="entry name" value="DUF7892"/>
    <property type="match status" value="1"/>
</dbReference>
<sequence>MDERETSVSSSSDFYGSDQKSNTRSSNSLQPHLPTKRKAEEAEVLPGKKQKLDSPLAFPTTELLPCAGLPPAVWQHIFLFCPLKTLGRLLQVNRSFHFYLTEIRDAAFLNSNPSSLRLLKSESIWASARNMHPTKPPKPLPGFTEIDMWRLVWSKTCQFCQKPAFFTPGEKIWQRGPGPTGVRVIWPFGIRACGSCVTSRCQTDASLLFSNASALRPALPFALITSDANYIPAYTLQAATTPAHVEISKYYYKPHVVELTEELERALSLGPAAAEEWYKGLEVRGKDRMKCYENWERWEVKYQWWEKHQATKTTPPTTSLAPRNSPRRRLSPSQPQTSAIIHAPVPVLTSTPHPPTSKAYALSVTNTPLPAPTVGAHIPRGERNLHDAIEAKANRKLEIERRAMLLDPPIPPTILRHMESFKAAIQISQPLNDYAWSMLYPRLLAQLPEAQQAELEHSSRLASANSRVADRRLHDPSAKELKDALDREWEELQRPVRDKLNALADDIINQDWDRGRAVTLENSPNFAADLLVNIRRRYYAEVGEGAIPSNTQNSDPSIVHGRRRLVLENMKWVYDHKLKPLTEQFRKELFLCNGSGCEGNPRFYGFEGVIQHFAAKHTNAFSRGNIVVAWRDAEWPEETPFHPDPISVKNAHHHGSYHPGYGRPGTVTPHNIQSTIPKASPSPYIYSSQFPGPFPPPNLAPQAGSGDDDAQPYAGSKGTFLQPQIGPPEYAARASMHGQIASPSLGNRIPVSSANHRPTSHADVARTHDPGSENNPSGREIRFEAHRKQVSTIIQAAQKVWRQTSAVHDIPNGLRLYVLLHHVISRSRLEFHHELTWAQFRDAFLSPEMPSAIKYASGLFCKACGIASPPRTVAPSTRLHERTSYSSLDLLRHFESQHMTSQDQGHGSGQVIPLDWKEDMIEIPSGRFISDLIHNPRMDDETLHLFAAVFTRRFPSPLPRTGGNHGISSYLLANTIRNTSPLPRGLVASLEHSGPSPLDPHFTDSPEPPKPSQDEYDPHRPALVAPARPSNSVRMPKSRRQSPVESLARHEGEYVYRPYAPMDEVYNSNYQSTTRNQISRDHDPAAREAPMRYAVYTGYEDNQDVPNRTVAYARPHDSDGSERYLMHAYQEHDHGNHEIYTARGAIARPRSHVYQPYEADRLHEATGPMETPVTGATDPNFHPQGLQKAVGLNTDPEHELGISPKPTDRHEGRFHELGHRKALSAASNDSDRGERVPGVPTSNRTSELQSRNDRHGYVPARYYRYMKVVRDDPYGRGSHGGRSQNKRYERYEEQQRRFEQEEIPSGHDRTADRHPENPTVRRMYPAEPYTAPLRRLSREHLPHDNRTPPPPPPRHPYTRSPEHHGGPSPVYYDQYGRPLYEYEIVHVADDSRLRRPLYPPESYYVEHDSGRPQLIAWDVPPPRHQSRGHEYVYYEDRGHSIPAGHPVPDPHRKAAVYDPPPPEIKVECGPALGPEGPP</sequence>
<feature type="region of interest" description="Disordered" evidence="1">
    <location>
        <begin position="309"/>
        <end position="337"/>
    </location>
</feature>
<feature type="region of interest" description="Disordered" evidence="1">
    <location>
        <begin position="1221"/>
        <end position="1255"/>
    </location>
</feature>
<feature type="region of interest" description="Disordered" evidence="1">
    <location>
        <begin position="753"/>
        <end position="778"/>
    </location>
</feature>
<feature type="region of interest" description="Disordered" evidence="1">
    <location>
        <begin position="985"/>
        <end position="1049"/>
    </location>
</feature>
<dbReference type="Proteomes" id="UP000800097">
    <property type="component" value="Unassembled WGS sequence"/>
</dbReference>
<dbReference type="SUPFAM" id="SSF81383">
    <property type="entry name" value="F-box domain"/>
    <property type="match status" value="1"/>
</dbReference>
<feature type="region of interest" description="Disordered" evidence="1">
    <location>
        <begin position="1440"/>
        <end position="1478"/>
    </location>
</feature>
<feature type="compositionally biased region" description="Basic and acidic residues" evidence="1">
    <location>
        <begin position="1195"/>
        <end position="1212"/>
    </location>
</feature>
<feature type="region of interest" description="Disordered" evidence="1">
    <location>
        <begin position="690"/>
        <end position="710"/>
    </location>
</feature>
<feature type="compositionally biased region" description="Basic and acidic residues" evidence="1">
    <location>
        <begin position="1286"/>
        <end position="1316"/>
    </location>
</feature>
<dbReference type="CDD" id="cd09917">
    <property type="entry name" value="F-box_SF"/>
    <property type="match status" value="1"/>
</dbReference>
<feature type="region of interest" description="Disordered" evidence="1">
    <location>
        <begin position="1"/>
        <end position="50"/>
    </location>
</feature>
<evidence type="ECO:0000256" key="1">
    <source>
        <dbReference type="SAM" id="MobiDB-lite"/>
    </source>
</evidence>
<dbReference type="InterPro" id="IPR036047">
    <property type="entry name" value="F-box-like_dom_sf"/>
</dbReference>
<dbReference type="InterPro" id="IPR057214">
    <property type="entry name" value="DUF7892"/>
</dbReference>
<dbReference type="RefSeq" id="XP_033655759.1">
    <property type="nucleotide sequence ID" value="XM_033797948.1"/>
</dbReference>
<evidence type="ECO:0000313" key="4">
    <source>
        <dbReference type="Proteomes" id="UP000800097"/>
    </source>
</evidence>
<dbReference type="EMBL" id="ML986488">
    <property type="protein sequence ID" value="KAF2278220.1"/>
    <property type="molecule type" value="Genomic_DNA"/>
</dbReference>